<dbReference type="Proteomes" id="UP000467841">
    <property type="component" value="Unassembled WGS sequence"/>
</dbReference>
<keyword evidence="4" id="KW-1185">Reference proteome</keyword>
<feature type="signal peptide" evidence="2">
    <location>
        <begin position="1"/>
        <end position="24"/>
    </location>
</feature>
<reference evidence="3" key="1">
    <citation type="submission" date="2020-01" db="EMBL/GenBank/DDBJ databases">
        <authorList>
            <person name="Mishra B."/>
        </authorList>
    </citation>
    <scope>NUCLEOTIDE SEQUENCE [LARGE SCALE GENOMIC DNA]</scope>
</reference>
<evidence type="ECO:0000256" key="2">
    <source>
        <dbReference type="SAM" id="SignalP"/>
    </source>
</evidence>
<evidence type="ECO:0000256" key="1">
    <source>
        <dbReference type="SAM" id="MobiDB-lite"/>
    </source>
</evidence>
<evidence type="ECO:0000313" key="3">
    <source>
        <dbReference type="EMBL" id="CAA7023137.1"/>
    </source>
</evidence>
<gene>
    <name evidence="3" type="ORF">MERR_LOCUS10372</name>
</gene>
<dbReference type="EMBL" id="CACVBM020000776">
    <property type="protein sequence ID" value="CAA7023137.1"/>
    <property type="molecule type" value="Genomic_DNA"/>
</dbReference>
<evidence type="ECO:0000313" key="4">
    <source>
        <dbReference type="Proteomes" id="UP000467841"/>
    </source>
</evidence>
<feature type="region of interest" description="Disordered" evidence="1">
    <location>
        <begin position="142"/>
        <end position="162"/>
    </location>
</feature>
<accession>A0A6D2I0Z7</accession>
<dbReference type="PANTHER" id="PTHR33210:SF24">
    <property type="entry name" value="POLLEN OLE E 1 ALLERGEN AND EXTENSIN FAMILY PROTEIN"/>
    <property type="match status" value="1"/>
</dbReference>
<keyword evidence="2" id="KW-0732">Signal</keyword>
<proteinExistence type="predicted"/>
<dbReference type="OrthoDB" id="1909008at2759"/>
<name>A0A6D2I0Z7_9BRAS</name>
<dbReference type="Pfam" id="PF01190">
    <property type="entry name" value="Pollen_Ole_e_1"/>
    <property type="match status" value="1"/>
</dbReference>
<dbReference type="AlphaFoldDB" id="A0A6D2I0Z7"/>
<feature type="chain" id="PRO_5025614089" description="Pollen Ole e 1 allergen and extensin family protein" evidence="2">
    <location>
        <begin position="25"/>
        <end position="373"/>
    </location>
</feature>
<protein>
    <recommendedName>
        <fullName evidence="5">Pollen Ole e 1 allergen and extensin family protein</fullName>
    </recommendedName>
</protein>
<sequence>MDPNHNLLFVSFLVLCLAVNGVTGYATVTGTVFCDQCKDGERSLFDFPVSGIKVSVTCADGNGQVYMSREETTNWLGGYVMRFDGTPDLSNCYAQVSDNGGQQQGSSSSCSIASGPPQRLKLIFSFFGIETFATDALLAQPDQPMSSCPKPPPAPVMPPPQVPVMPPPQVPVKPPPQVPVMPPPQVPVMPPPQATPPPHFKLPPLPPIPQFPVMPPPQVPVVPPPQDPEMSPPPATSPPQFKLPYLPPMPFLEPSACSHQLWMRPEYRCYWRAIGPDTKVAVAFGLVAGRRYGTDMTVREALDGRGEAYKTLLREATTALLNSYNSLGFTYNSIEVITHTNLALLGGSQHDVLMTAIRFIKANSGTCRFTVCK</sequence>
<feature type="compositionally biased region" description="Pro residues" evidence="1">
    <location>
        <begin position="149"/>
        <end position="162"/>
    </location>
</feature>
<dbReference type="PANTHER" id="PTHR33210">
    <property type="entry name" value="PROTODERMAL FACTOR 1"/>
    <property type="match status" value="1"/>
</dbReference>
<dbReference type="InterPro" id="IPR039923">
    <property type="entry name" value="Protodermal_1"/>
</dbReference>
<evidence type="ECO:0008006" key="5">
    <source>
        <dbReference type="Google" id="ProtNLM"/>
    </source>
</evidence>
<comment type="caution">
    <text evidence="3">The sequence shown here is derived from an EMBL/GenBank/DDBJ whole genome shotgun (WGS) entry which is preliminary data.</text>
</comment>
<organism evidence="3 4">
    <name type="scientific">Microthlaspi erraticum</name>
    <dbReference type="NCBI Taxonomy" id="1685480"/>
    <lineage>
        <taxon>Eukaryota</taxon>
        <taxon>Viridiplantae</taxon>
        <taxon>Streptophyta</taxon>
        <taxon>Embryophyta</taxon>
        <taxon>Tracheophyta</taxon>
        <taxon>Spermatophyta</taxon>
        <taxon>Magnoliopsida</taxon>
        <taxon>eudicotyledons</taxon>
        <taxon>Gunneridae</taxon>
        <taxon>Pentapetalae</taxon>
        <taxon>rosids</taxon>
        <taxon>malvids</taxon>
        <taxon>Brassicales</taxon>
        <taxon>Brassicaceae</taxon>
        <taxon>Coluteocarpeae</taxon>
        <taxon>Microthlaspi</taxon>
    </lineage>
</organism>